<accession>A0A2K8SRL1</accession>
<dbReference type="KEGG" id="nfl:COO91_03944"/>
<dbReference type="InterPro" id="IPR036890">
    <property type="entry name" value="HATPase_C_sf"/>
</dbReference>
<dbReference type="AlphaFoldDB" id="A0A2K8SRL1"/>
<reference evidence="1 2" key="1">
    <citation type="submission" date="2017-11" db="EMBL/GenBank/DDBJ databases">
        <title>Complete genome of a free-living desiccation-tolerant cyanobacterium and its photosynthetic adaptation to extreme terrestrial habitat.</title>
        <authorList>
            <person name="Shang J."/>
        </authorList>
    </citation>
    <scope>NUCLEOTIDE SEQUENCE [LARGE SCALE GENOMIC DNA]</scope>
    <source>
        <strain evidence="1 2">CCNUN1</strain>
    </source>
</reference>
<sequence length="111" mass="11863">MPSRLFSYSSPESVKQLVSTKSSSVEYRILRPPNASIKSIIVEAHQGSITANSIASQGATFTIDLPAAKSDCKVQSGRREPGVIGCCSGAGEAGEAGTFKGRYLKIKQWRE</sequence>
<dbReference type="Gene3D" id="3.30.565.10">
    <property type="entry name" value="Histidine kinase-like ATPase, C-terminal domain"/>
    <property type="match status" value="1"/>
</dbReference>
<dbReference type="RefSeq" id="WP_100899460.1">
    <property type="nucleotide sequence ID" value="NZ_CAWNNC010000001.1"/>
</dbReference>
<gene>
    <name evidence="1" type="ORF">COO91_03944</name>
</gene>
<evidence type="ECO:0000313" key="1">
    <source>
        <dbReference type="EMBL" id="AUB37990.1"/>
    </source>
</evidence>
<protein>
    <submittedName>
        <fullName evidence="1">K+-sensing histidine kinase KdpD</fullName>
    </submittedName>
</protein>
<dbReference type="GO" id="GO:0016301">
    <property type="term" value="F:kinase activity"/>
    <property type="evidence" value="ECO:0007669"/>
    <property type="project" value="UniProtKB-KW"/>
</dbReference>
<dbReference type="OrthoDB" id="9815750at2"/>
<evidence type="ECO:0000313" key="2">
    <source>
        <dbReference type="Proteomes" id="UP000232003"/>
    </source>
</evidence>
<keyword evidence="1" id="KW-0418">Kinase</keyword>
<keyword evidence="1" id="KW-0808">Transferase</keyword>
<organism evidence="1 2">
    <name type="scientific">Nostoc flagelliforme CCNUN1</name>
    <dbReference type="NCBI Taxonomy" id="2038116"/>
    <lineage>
        <taxon>Bacteria</taxon>
        <taxon>Bacillati</taxon>
        <taxon>Cyanobacteriota</taxon>
        <taxon>Cyanophyceae</taxon>
        <taxon>Nostocales</taxon>
        <taxon>Nostocaceae</taxon>
        <taxon>Nostoc</taxon>
    </lineage>
</organism>
<dbReference type="Proteomes" id="UP000232003">
    <property type="component" value="Chromosome"/>
</dbReference>
<dbReference type="EMBL" id="CP024785">
    <property type="protein sequence ID" value="AUB37990.1"/>
    <property type="molecule type" value="Genomic_DNA"/>
</dbReference>
<proteinExistence type="predicted"/>
<dbReference type="SUPFAM" id="SSF55874">
    <property type="entry name" value="ATPase domain of HSP90 chaperone/DNA topoisomerase II/histidine kinase"/>
    <property type="match status" value="1"/>
</dbReference>
<keyword evidence="2" id="KW-1185">Reference proteome</keyword>
<name>A0A2K8SRL1_9NOSO</name>